<dbReference type="SUPFAM" id="SSF81301">
    <property type="entry name" value="Nucleotidyltransferase"/>
    <property type="match status" value="1"/>
</dbReference>
<dbReference type="RefSeq" id="WP_168786417.1">
    <property type="nucleotide sequence ID" value="NZ_CALYLF010000105.1"/>
</dbReference>
<comment type="caution">
    <text evidence="2">The sequence shown here is derived from an EMBL/GenBank/DDBJ whole genome shotgun (WGS) entry which is preliminary data.</text>
</comment>
<dbReference type="Proteomes" id="UP001152658">
    <property type="component" value="Unassembled WGS sequence"/>
</dbReference>
<gene>
    <name evidence="2" type="ORF">VAE063_70001</name>
</gene>
<keyword evidence="3" id="KW-1185">Reference proteome</keyword>
<dbReference type="Pfam" id="PF18144">
    <property type="entry name" value="SMODS"/>
    <property type="match status" value="1"/>
</dbReference>
<name>A0ABN8TML9_9VIBR</name>
<keyword evidence="1" id="KW-0051">Antiviral defense</keyword>
<protein>
    <submittedName>
        <fullName evidence="2">Nucleotidyltransferase</fullName>
    </submittedName>
</protein>
<dbReference type="InterPro" id="IPR043519">
    <property type="entry name" value="NT_sf"/>
</dbReference>
<sequence>MPRSLNQGFSDFLTKLTPSSVESQAAKSHRASIESCLKANYSMTRFFRTGSFGNGTSICGYSDVDYFAEIPTKNLKQDSNSTLSLLKGVLDKRFPRTGVKVSCPTVVVPFGTTKSESTEIAPCDRVTYYKTYPVYEIADGSGGWLRSCPDIHNSYVREVDQKHGGKVKSLIRFIKAWKYYNNVPISSFYLELQVTKFCDSESSIVYHYDIHTVLNSLLGSNLAKMRDPMGVSGLISPCDSDAKWNEAMSKLRTAVTRANNAKVAASDNKIQDAFYWYNMLFDNKFPNYY</sequence>
<dbReference type="CDD" id="cd05400">
    <property type="entry name" value="NT_2-5OAS_ClassI-CCAase"/>
    <property type="match status" value="1"/>
</dbReference>
<accession>A0ABN8TML9</accession>
<evidence type="ECO:0000256" key="1">
    <source>
        <dbReference type="ARBA" id="ARBA00023118"/>
    </source>
</evidence>
<proteinExistence type="predicted"/>
<organism evidence="2 3">
    <name type="scientific">Vibrio aestuarianus</name>
    <dbReference type="NCBI Taxonomy" id="28171"/>
    <lineage>
        <taxon>Bacteria</taxon>
        <taxon>Pseudomonadati</taxon>
        <taxon>Pseudomonadota</taxon>
        <taxon>Gammaproteobacteria</taxon>
        <taxon>Vibrionales</taxon>
        <taxon>Vibrionaceae</taxon>
        <taxon>Vibrio</taxon>
    </lineage>
</organism>
<evidence type="ECO:0000313" key="3">
    <source>
        <dbReference type="Proteomes" id="UP001152658"/>
    </source>
</evidence>
<reference evidence="2" key="1">
    <citation type="submission" date="2022-06" db="EMBL/GenBank/DDBJ databases">
        <authorList>
            <person name="Goudenege D."/>
            <person name="Le Roux F."/>
        </authorList>
    </citation>
    <scope>NUCLEOTIDE SEQUENCE</scope>
    <source>
        <strain evidence="2">12-063</strain>
    </source>
</reference>
<evidence type="ECO:0000313" key="2">
    <source>
        <dbReference type="EMBL" id="CAH8208729.1"/>
    </source>
</evidence>
<dbReference type="EMBL" id="CALYLK010000119">
    <property type="protein sequence ID" value="CAH8208729.1"/>
    <property type="molecule type" value="Genomic_DNA"/>
</dbReference>
<dbReference type="InterPro" id="IPR006116">
    <property type="entry name" value="NT_2-5OAS_ClassI-CCAase"/>
</dbReference>